<proteinExistence type="predicted"/>
<organism evidence="1">
    <name type="scientific">Amphimedon queenslandica</name>
    <name type="common">Sponge</name>
    <dbReference type="NCBI Taxonomy" id="400682"/>
    <lineage>
        <taxon>Eukaryota</taxon>
        <taxon>Metazoa</taxon>
        <taxon>Porifera</taxon>
        <taxon>Demospongiae</taxon>
        <taxon>Heteroscleromorpha</taxon>
        <taxon>Haplosclerida</taxon>
        <taxon>Niphatidae</taxon>
        <taxon>Amphimedon</taxon>
    </lineage>
</organism>
<sequence length="160" mass="18151">MILFATRLSHQLPHFFSWRPDPLAEATDAFLQDCGPVRGYANLPWNLIGRVLVKVESQGVELVTLIAPIWMSQPWYPRLLRMLVSNPLRIDPQRAAIMQDHLDLTPFLAVWPISGNTIKIRNFHQRLQTSSYHHGDRRPQSLTTHLAKSGSAGALRGNVI</sequence>
<name>A0A1X7TDN0_AMPQE</name>
<accession>A0A1X7TDN0</accession>
<evidence type="ECO:0000313" key="1">
    <source>
        <dbReference type="EnsemblMetazoa" id="Aqu2.1.12459_001"/>
    </source>
</evidence>
<protein>
    <submittedName>
        <fullName evidence="1">Uncharacterized protein</fullName>
    </submittedName>
</protein>
<dbReference type="InParanoid" id="A0A1X7TDN0"/>
<dbReference type="OrthoDB" id="2371919at2759"/>
<dbReference type="EnsemblMetazoa" id="Aqu2.1.12459_001">
    <property type="protein sequence ID" value="Aqu2.1.12459_001"/>
    <property type="gene ID" value="Aqu2.1.12459"/>
</dbReference>
<reference evidence="1" key="1">
    <citation type="submission" date="2017-05" db="UniProtKB">
        <authorList>
            <consortium name="EnsemblMetazoa"/>
        </authorList>
    </citation>
    <scope>IDENTIFICATION</scope>
</reference>
<dbReference type="AlphaFoldDB" id="A0A1X7TDN0"/>